<dbReference type="RefSeq" id="WP_123769448.1">
    <property type="nucleotide sequence ID" value="NZ_RKQN01000001.1"/>
</dbReference>
<dbReference type="CDD" id="cd06588">
    <property type="entry name" value="PhnB_like"/>
    <property type="match status" value="2"/>
</dbReference>
<feature type="domain" description="PhnB-like" evidence="1">
    <location>
        <begin position="143"/>
        <end position="262"/>
    </location>
</feature>
<dbReference type="Proteomes" id="UP000269708">
    <property type="component" value="Unassembled WGS sequence"/>
</dbReference>
<evidence type="ECO:0000313" key="2">
    <source>
        <dbReference type="EMBL" id="RPE81942.1"/>
    </source>
</evidence>
<dbReference type="InterPro" id="IPR028973">
    <property type="entry name" value="PhnB-like"/>
</dbReference>
<dbReference type="AlphaFoldDB" id="A0A3N4VFY9"/>
<dbReference type="SUPFAM" id="SSF54593">
    <property type="entry name" value="Glyoxalase/Bleomycin resistance protein/Dihydroxybiphenyl dioxygenase"/>
    <property type="match status" value="2"/>
</dbReference>
<dbReference type="InterPro" id="IPR029068">
    <property type="entry name" value="Glyas_Bleomycin-R_OHBP_Dase"/>
</dbReference>
<dbReference type="Gene3D" id="3.10.180.10">
    <property type="entry name" value="2,3-Dihydroxybiphenyl 1,2-Dioxygenase, domain 1"/>
    <property type="match status" value="1"/>
</dbReference>
<dbReference type="Gene3D" id="3.30.720.110">
    <property type="match status" value="1"/>
</dbReference>
<dbReference type="GO" id="GO:0008168">
    <property type="term" value="F:methyltransferase activity"/>
    <property type="evidence" value="ECO:0007669"/>
    <property type="project" value="UniProtKB-KW"/>
</dbReference>
<feature type="domain" description="PhnB-like" evidence="1">
    <location>
        <begin position="7"/>
        <end position="131"/>
    </location>
</feature>
<proteinExistence type="predicted"/>
<protein>
    <submittedName>
        <fullName evidence="2">Putative 3-demethylubiquinone-9 3-methyltransferase (Glyoxalase superfamily)</fullName>
    </submittedName>
</protein>
<keyword evidence="2" id="KW-0489">Methyltransferase</keyword>
<evidence type="ECO:0000313" key="3">
    <source>
        <dbReference type="Proteomes" id="UP000269708"/>
    </source>
</evidence>
<dbReference type="OrthoDB" id="5293819at2"/>
<keyword evidence="2" id="KW-0808">Transferase</keyword>
<evidence type="ECO:0000259" key="1">
    <source>
        <dbReference type="Pfam" id="PF06983"/>
    </source>
</evidence>
<dbReference type="Gene3D" id="3.30.720.100">
    <property type="match status" value="1"/>
</dbReference>
<dbReference type="Pfam" id="PF06983">
    <property type="entry name" value="3-dmu-9_3-mt"/>
    <property type="match status" value="2"/>
</dbReference>
<keyword evidence="3" id="KW-1185">Reference proteome</keyword>
<keyword evidence="2" id="KW-0830">Ubiquinone</keyword>
<comment type="caution">
    <text evidence="2">The sequence shown here is derived from an EMBL/GenBank/DDBJ whole genome shotgun (WGS) entry which is preliminary data.</text>
</comment>
<gene>
    <name evidence="2" type="ORF">EDC50_1145</name>
</gene>
<sequence length="303" mass="33614">MPLARPITPHLWFDKEAREAAGFYCSVFPDSRIDAVVTVRDTPSGDCDVVNFRLHGQPFMAISAGPAFRFNPSVSFMVNFDPGDPQARARLDAAWAKLLEGGQALMPLDAYPFSPRFGWVQDRYGLSWQLILAEPVADEPRPAIVPMLMFTGAVCGKAEEAGAYYRSVFPDSRPGQLLRHPAGSAPDREGTVMFSDFRLDGTWFAAMDSAYEHGFGFNEAVSFLVHCRDQAEVDRFWERLSAVPEAEQCGWCKDRFGLSWQISPLVLDEVMTSGDEAAIARVTRAFLGMKKFDVAALERAAGR</sequence>
<name>A0A3N4VFY9_9GAMM</name>
<dbReference type="PANTHER" id="PTHR33990">
    <property type="entry name" value="PROTEIN YJDN-RELATED"/>
    <property type="match status" value="1"/>
</dbReference>
<dbReference type="GO" id="GO:0032259">
    <property type="term" value="P:methylation"/>
    <property type="evidence" value="ECO:0007669"/>
    <property type="project" value="UniProtKB-KW"/>
</dbReference>
<accession>A0A3N4VFY9</accession>
<organism evidence="2 3">
    <name type="scientific">Vulcaniibacterium tengchongense</name>
    <dbReference type="NCBI Taxonomy" id="1273429"/>
    <lineage>
        <taxon>Bacteria</taxon>
        <taxon>Pseudomonadati</taxon>
        <taxon>Pseudomonadota</taxon>
        <taxon>Gammaproteobacteria</taxon>
        <taxon>Lysobacterales</taxon>
        <taxon>Lysobacteraceae</taxon>
        <taxon>Vulcaniibacterium</taxon>
    </lineage>
</organism>
<dbReference type="EMBL" id="RKQN01000001">
    <property type="protein sequence ID" value="RPE81942.1"/>
    <property type="molecule type" value="Genomic_DNA"/>
</dbReference>
<reference evidence="2 3" key="1">
    <citation type="submission" date="2018-11" db="EMBL/GenBank/DDBJ databases">
        <title>Genomic Encyclopedia of Type Strains, Phase IV (KMG-IV): sequencing the most valuable type-strain genomes for metagenomic binning, comparative biology and taxonomic classification.</title>
        <authorList>
            <person name="Goeker M."/>
        </authorList>
    </citation>
    <scope>NUCLEOTIDE SEQUENCE [LARGE SCALE GENOMIC DNA]</scope>
    <source>
        <strain evidence="2 3">DSM 25623</strain>
    </source>
</reference>